<evidence type="ECO:0000313" key="11">
    <source>
        <dbReference type="EnsemblMetazoa" id="Aqu2.1.38378_001"/>
    </source>
</evidence>
<sequence length="225" mass="25220">MLKLSQRRLCLESGRLWKRSLRTGSACASPSSGPEDAQSLEAKTPKVTIELNSSPFDTNLMIKQLQQMGFSQIQSEGLVAILIKLGSQKADLSSKDLDLLELRIKSNIEAVKHSQVLLKEGSLSQLRDKSDDLRAEIGRLKENLKDEVTKINSGVQLDINLERSRNKENETIINQKIKDTHNRIDTEVALLRTAMESNKVDTLKYTIGGVFTMASVFLAIWRLLK</sequence>
<dbReference type="EnsemblMetazoa" id="Aqu2.1.38379_001">
    <property type="protein sequence ID" value="Aqu2.1.38379_001"/>
    <property type="gene ID" value="Aqu2.1.38379"/>
</dbReference>
<evidence type="ECO:0000256" key="9">
    <source>
        <dbReference type="SAM" id="Coils"/>
    </source>
</evidence>
<feature type="coiled-coil region" evidence="9">
    <location>
        <begin position="123"/>
        <end position="150"/>
    </location>
</feature>
<comment type="similarity">
    <text evidence="3">Belongs to the CCDC90 family.</text>
</comment>
<name>A0A1X7VEF6_AMPQE</name>
<evidence type="ECO:0000313" key="12">
    <source>
        <dbReference type="Proteomes" id="UP000007879"/>
    </source>
</evidence>
<dbReference type="KEGG" id="aqu:105316913"/>
<keyword evidence="6 9" id="KW-0175">Coiled coil</keyword>
<keyword evidence="12" id="KW-1185">Reference proteome</keyword>
<evidence type="ECO:0000256" key="7">
    <source>
        <dbReference type="ARBA" id="ARBA00023128"/>
    </source>
</evidence>
<gene>
    <name evidence="11" type="primary">105316913</name>
</gene>
<reference evidence="11" key="2">
    <citation type="submission" date="2017-05" db="UniProtKB">
        <authorList>
            <consortium name="EnsemblMetazoa"/>
        </authorList>
    </citation>
    <scope>IDENTIFICATION</scope>
</reference>
<dbReference type="OrthoDB" id="889336at2759"/>
<dbReference type="InterPro" id="IPR024461">
    <property type="entry name" value="CCDC90-like"/>
</dbReference>
<proteinExistence type="inferred from homology"/>
<evidence type="ECO:0000256" key="2">
    <source>
        <dbReference type="ARBA" id="ARBA00004370"/>
    </source>
</evidence>
<evidence type="ECO:0000256" key="10">
    <source>
        <dbReference type="SAM" id="Phobius"/>
    </source>
</evidence>
<feature type="transmembrane region" description="Helical" evidence="10">
    <location>
        <begin position="205"/>
        <end position="224"/>
    </location>
</feature>
<keyword evidence="7" id="KW-0496">Mitochondrion</keyword>
<evidence type="ECO:0000256" key="8">
    <source>
        <dbReference type="ARBA" id="ARBA00023136"/>
    </source>
</evidence>
<dbReference type="STRING" id="400682.A0A1X7VEF6"/>
<dbReference type="PANTHER" id="PTHR14360:SF1">
    <property type="entry name" value="PROTEIN FMP32, MITOCHONDRIAL"/>
    <property type="match status" value="1"/>
</dbReference>
<dbReference type="EnsemblMetazoa" id="XM_019993765.1">
    <property type="protein sequence ID" value="XP_019849324.1"/>
    <property type="gene ID" value="LOC105316913"/>
</dbReference>
<dbReference type="eggNOG" id="KOG3156">
    <property type="taxonomic scope" value="Eukaryota"/>
</dbReference>
<keyword evidence="4 10" id="KW-0812">Transmembrane</keyword>
<dbReference type="Pfam" id="PF07798">
    <property type="entry name" value="CCDC90-like"/>
    <property type="match status" value="1"/>
</dbReference>
<keyword evidence="8 10" id="KW-0472">Membrane</keyword>
<keyword evidence="5 10" id="KW-1133">Transmembrane helix</keyword>
<dbReference type="GO" id="GO:0016020">
    <property type="term" value="C:membrane"/>
    <property type="evidence" value="ECO:0007669"/>
    <property type="project" value="UniProtKB-SubCell"/>
</dbReference>
<dbReference type="Proteomes" id="UP000007879">
    <property type="component" value="Unassembled WGS sequence"/>
</dbReference>
<dbReference type="AlphaFoldDB" id="A0A1X7VEF6"/>
<evidence type="ECO:0000256" key="6">
    <source>
        <dbReference type="ARBA" id="ARBA00023054"/>
    </source>
</evidence>
<dbReference type="PANTHER" id="PTHR14360">
    <property type="entry name" value="PROTEIN FMP32, MITOCHONDRIAL"/>
    <property type="match status" value="1"/>
</dbReference>
<evidence type="ECO:0000256" key="5">
    <source>
        <dbReference type="ARBA" id="ARBA00022989"/>
    </source>
</evidence>
<dbReference type="Gene3D" id="1.20.5.340">
    <property type="match status" value="1"/>
</dbReference>
<dbReference type="OMA" id="QMERRDV"/>
<evidence type="ECO:0000256" key="3">
    <source>
        <dbReference type="ARBA" id="ARBA00007224"/>
    </source>
</evidence>
<accession>A0A1X7VEF6</accession>
<dbReference type="GO" id="GO:0005739">
    <property type="term" value="C:mitochondrion"/>
    <property type="evidence" value="ECO:0007669"/>
    <property type="project" value="UniProtKB-SubCell"/>
</dbReference>
<dbReference type="EnsemblMetazoa" id="Aqu2.1.38378_001">
    <property type="protein sequence ID" value="Aqu2.1.38378_001"/>
    <property type="gene ID" value="Aqu2.1.38378"/>
</dbReference>
<evidence type="ECO:0000256" key="1">
    <source>
        <dbReference type="ARBA" id="ARBA00004173"/>
    </source>
</evidence>
<protein>
    <submittedName>
        <fullName evidence="11">Uncharacterized protein</fullName>
    </submittedName>
</protein>
<evidence type="ECO:0000256" key="4">
    <source>
        <dbReference type="ARBA" id="ARBA00022692"/>
    </source>
</evidence>
<comment type="subcellular location">
    <subcellularLocation>
        <location evidence="2">Membrane</location>
    </subcellularLocation>
    <subcellularLocation>
        <location evidence="1">Mitochondrion</location>
    </subcellularLocation>
</comment>
<reference evidence="12" key="1">
    <citation type="journal article" date="2010" name="Nature">
        <title>The Amphimedon queenslandica genome and the evolution of animal complexity.</title>
        <authorList>
            <person name="Srivastava M."/>
            <person name="Simakov O."/>
            <person name="Chapman J."/>
            <person name="Fahey B."/>
            <person name="Gauthier M.E."/>
            <person name="Mitros T."/>
            <person name="Richards G.S."/>
            <person name="Conaco C."/>
            <person name="Dacre M."/>
            <person name="Hellsten U."/>
            <person name="Larroux C."/>
            <person name="Putnam N.H."/>
            <person name="Stanke M."/>
            <person name="Adamska M."/>
            <person name="Darling A."/>
            <person name="Degnan S.M."/>
            <person name="Oakley T.H."/>
            <person name="Plachetzki D.C."/>
            <person name="Zhai Y."/>
            <person name="Adamski M."/>
            <person name="Calcino A."/>
            <person name="Cummins S.F."/>
            <person name="Goodstein D.M."/>
            <person name="Harris C."/>
            <person name="Jackson D.J."/>
            <person name="Leys S.P."/>
            <person name="Shu S."/>
            <person name="Woodcroft B.J."/>
            <person name="Vervoort M."/>
            <person name="Kosik K.S."/>
            <person name="Manning G."/>
            <person name="Degnan B.M."/>
            <person name="Rokhsar D.S."/>
        </authorList>
    </citation>
    <scope>NUCLEOTIDE SEQUENCE [LARGE SCALE GENOMIC DNA]</scope>
</reference>
<organism evidence="11">
    <name type="scientific">Amphimedon queenslandica</name>
    <name type="common">Sponge</name>
    <dbReference type="NCBI Taxonomy" id="400682"/>
    <lineage>
        <taxon>Eukaryota</taxon>
        <taxon>Metazoa</taxon>
        <taxon>Porifera</taxon>
        <taxon>Demospongiae</taxon>
        <taxon>Heteroscleromorpha</taxon>
        <taxon>Haplosclerida</taxon>
        <taxon>Niphatidae</taxon>
        <taxon>Amphimedon</taxon>
    </lineage>
</organism>